<protein>
    <submittedName>
        <fullName evidence="1">Uncharacterized protein</fullName>
    </submittedName>
</protein>
<dbReference type="RefSeq" id="WP_163796881.1">
    <property type="nucleotide sequence ID" value="NZ_AP022588.1"/>
</dbReference>
<evidence type="ECO:0000313" key="2">
    <source>
        <dbReference type="Proteomes" id="UP000467193"/>
    </source>
</evidence>
<evidence type="ECO:0000313" key="1">
    <source>
        <dbReference type="EMBL" id="BBY28088.1"/>
    </source>
</evidence>
<accession>A0A7I7QNX4</accession>
<dbReference type="EMBL" id="AP022588">
    <property type="protein sequence ID" value="BBY28088.1"/>
    <property type="molecule type" value="Genomic_DNA"/>
</dbReference>
<dbReference type="AlphaFoldDB" id="A0A7I7QNX4"/>
<dbReference type="KEGG" id="msei:MSEDJ_21840"/>
<dbReference type="Proteomes" id="UP000467193">
    <property type="component" value="Chromosome"/>
</dbReference>
<name>A0A7I7QNX4_9MYCO</name>
<proteinExistence type="predicted"/>
<reference evidence="1 2" key="1">
    <citation type="journal article" date="2019" name="Emerg. Microbes Infect.">
        <title>Comprehensive subspecies identification of 175 nontuberculous mycobacteria species based on 7547 genomic profiles.</title>
        <authorList>
            <person name="Matsumoto Y."/>
            <person name="Kinjo T."/>
            <person name="Motooka D."/>
            <person name="Nabeya D."/>
            <person name="Jung N."/>
            <person name="Uechi K."/>
            <person name="Horii T."/>
            <person name="Iida T."/>
            <person name="Fujita J."/>
            <person name="Nakamura S."/>
        </authorList>
    </citation>
    <scope>NUCLEOTIDE SEQUENCE [LARGE SCALE GENOMIC DNA]</scope>
    <source>
        <strain evidence="1 2">JCM 17899</strain>
    </source>
</reference>
<gene>
    <name evidence="1" type="ORF">MSEDJ_21840</name>
</gene>
<keyword evidence="2" id="KW-1185">Reference proteome</keyword>
<sequence length="57" mass="6295">MAMTESALLEVAGEVVQYGAIVADWLRRTERTPSQIATADVLADLDHGRGEWPNARR</sequence>
<organism evidence="1 2">
    <name type="scientific">Mycolicibacterium sediminis</name>
    <dbReference type="NCBI Taxonomy" id="1286180"/>
    <lineage>
        <taxon>Bacteria</taxon>
        <taxon>Bacillati</taxon>
        <taxon>Actinomycetota</taxon>
        <taxon>Actinomycetes</taxon>
        <taxon>Mycobacteriales</taxon>
        <taxon>Mycobacteriaceae</taxon>
        <taxon>Mycolicibacterium</taxon>
    </lineage>
</organism>